<evidence type="ECO:0000256" key="7">
    <source>
        <dbReference type="PIRSR" id="PIRSR604254-1"/>
    </source>
</evidence>
<feature type="transmembrane region" description="Helical" evidence="8">
    <location>
        <begin position="136"/>
        <end position="156"/>
    </location>
</feature>
<evidence type="ECO:0000313" key="9">
    <source>
        <dbReference type="EMBL" id="CAA6800830.1"/>
    </source>
</evidence>
<keyword evidence="3" id="KW-1003">Cell membrane</keyword>
<name>A0A6S6RVC0_9BACT</name>
<evidence type="ECO:0000256" key="4">
    <source>
        <dbReference type="ARBA" id="ARBA00022692"/>
    </source>
</evidence>
<feature type="transmembrane region" description="Helical" evidence="8">
    <location>
        <begin position="83"/>
        <end position="102"/>
    </location>
</feature>
<dbReference type="InterPro" id="IPR004254">
    <property type="entry name" value="AdipoR/HlyIII-related"/>
</dbReference>
<dbReference type="InterPro" id="IPR005744">
    <property type="entry name" value="Hy-lIII"/>
</dbReference>
<organism evidence="9">
    <name type="scientific">uncultured Sulfurovum sp</name>
    <dbReference type="NCBI Taxonomy" id="269237"/>
    <lineage>
        <taxon>Bacteria</taxon>
        <taxon>Pseudomonadati</taxon>
        <taxon>Campylobacterota</taxon>
        <taxon>Epsilonproteobacteria</taxon>
        <taxon>Campylobacterales</taxon>
        <taxon>Sulfurovaceae</taxon>
        <taxon>Sulfurovum</taxon>
        <taxon>environmental samples</taxon>
    </lineage>
</organism>
<dbReference type="GO" id="GO:0046872">
    <property type="term" value="F:metal ion binding"/>
    <property type="evidence" value="ECO:0007669"/>
    <property type="project" value="UniProtKB-KW"/>
</dbReference>
<protein>
    <submittedName>
        <fullName evidence="9">COG1272: Predicted membrane protein hemolysin III homolog</fullName>
    </submittedName>
</protein>
<dbReference type="EMBL" id="CACVAU010000002">
    <property type="protein sequence ID" value="CAA6800830.1"/>
    <property type="molecule type" value="Genomic_DNA"/>
</dbReference>
<feature type="transmembrane region" description="Helical" evidence="8">
    <location>
        <begin position="163"/>
        <end position="183"/>
    </location>
</feature>
<feature type="transmembrane region" description="Helical" evidence="8">
    <location>
        <begin position="189"/>
        <end position="213"/>
    </location>
</feature>
<comment type="similarity">
    <text evidence="2">Belongs to the UPF0073 (Hly-III) family.</text>
</comment>
<gene>
    <name evidence="9" type="ORF">HELGO_WM10141</name>
</gene>
<keyword evidence="7" id="KW-0862">Zinc</keyword>
<feature type="transmembrane region" description="Helical" evidence="8">
    <location>
        <begin position="51"/>
        <end position="71"/>
    </location>
</feature>
<dbReference type="PANTHER" id="PTHR20855:SF3">
    <property type="entry name" value="LD03007P"/>
    <property type="match status" value="1"/>
</dbReference>
<dbReference type="Pfam" id="PF03006">
    <property type="entry name" value="HlyIII"/>
    <property type="match status" value="1"/>
</dbReference>
<evidence type="ECO:0000256" key="6">
    <source>
        <dbReference type="ARBA" id="ARBA00023136"/>
    </source>
</evidence>
<dbReference type="GO" id="GO:0005886">
    <property type="term" value="C:plasma membrane"/>
    <property type="evidence" value="ECO:0007669"/>
    <property type="project" value="UniProtKB-SubCell"/>
</dbReference>
<keyword evidence="6 8" id="KW-0472">Membrane</keyword>
<evidence type="ECO:0000256" key="3">
    <source>
        <dbReference type="ARBA" id="ARBA00022475"/>
    </source>
</evidence>
<comment type="subcellular location">
    <subcellularLocation>
        <location evidence="1">Cell membrane</location>
        <topology evidence="1">Multi-pass membrane protein</topology>
    </subcellularLocation>
</comment>
<dbReference type="GO" id="GO:0140911">
    <property type="term" value="F:pore-forming activity"/>
    <property type="evidence" value="ECO:0007669"/>
    <property type="project" value="InterPro"/>
</dbReference>
<evidence type="ECO:0000256" key="1">
    <source>
        <dbReference type="ARBA" id="ARBA00004651"/>
    </source>
</evidence>
<dbReference type="AlphaFoldDB" id="A0A6S6RVC0"/>
<sequence length="214" mass="23773">MVVNKVNHFSFGEEVWHSITHGVGFFLSIVALSVLVAFASIKGTTIDIVSVAIYGATLIILYGSSTLYHAITHTEVKRLLQKFDHSAIYFLIAGTYTPVLLLSVGGVAGWTLCIIEWSIALIGISLKFLYPNRFEVFSLLAYVVMGWLVVVIFETFKNGIDPVGFWLIVAGGIAYTGGIIFYVKDNIVYFHTIWHLFVLLGSVLHFFAVLLYVL</sequence>
<feature type="transmembrane region" description="Helical" evidence="8">
    <location>
        <begin position="15"/>
        <end position="39"/>
    </location>
</feature>
<feature type="binding site" evidence="7">
    <location>
        <position position="69"/>
    </location>
    <ligand>
        <name>Zn(2+)</name>
        <dbReference type="ChEBI" id="CHEBI:29105"/>
    </ligand>
</feature>
<accession>A0A6S6RVC0</accession>
<feature type="binding site" evidence="7">
    <location>
        <position position="191"/>
    </location>
    <ligand>
        <name>Zn(2+)</name>
        <dbReference type="ChEBI" id="CHEBI:29105"/>
    </ligand>
</feature>
<evidence type="ECO:0000256" key="2">
    <source>
        <dbReference type="ARBA" id="ARBA00008488"/>
    </source>
</evidence>
<evidence type="ECO:0000256" key="5">
    <source>
        <dbReference type="ARBA" id="ARBA00022989"/>
    </source>
</evidence>
<evidence type="ECO:0000256" key="8">
    <source>
        <dbReference type="SAM" id="Phobius"/>
    </source>
</evidence>
<keyword evidence="4 8" id="KW-0812">Transmembrane</keyword>
<dbReference type="PANTHER" id="PTHR20855">
    <property type="entry name" value="ADIPOR/PROGESTIN RECEPTOR-RELATED"/>
    <property type="match status" value="1"/>
</dbReference>
<dbReference type="NCBIfam" id="TIGR01065">
    <property type="entry name" value="hlyIII"/>
    <property type="match status" value="1"/>
</dbReference>
<feature type="binding site" evidence="7">
    <location>
        <position position="195"/>
    </location>
    <ligand>
        <name>Zn(2+)</name>
        <dbReference type="ChEBI" id="CHEBI:29105"/>
    </ligand>
</feature>
<reference evidence="9" key="1">
    <citation type="submission" date="2020-01" db="EMBL/GenBank/DDBJ databases">
        <authorList>
            <person name="Meier V. D."/>
            <person name="Meier V D."/>
        </authorList>
    </citation>
    <scope>NUCLEOTIDE SEQUENCE</scope>
    <source>
        <strain evidence="9">HLG_WM_MAG_05</strain>
    </source>
</reference>
<proteinExistence type="inferred from homology"/>
<keyword evidence="7" id="KW-0479">Metal-binding</keyword>
<keyword evidence="5 8" id="KW-1133">Transmembrane helix</keyword>